<proteinExistence type="predicted"/>
<organism evidence="9 10">
    <name type="scientific">Penicillium capsulatum</name>
    <dbReference type="NCBI Taxonomy" id="69766"/>
    <lineage>
        <taxon>Eukaryota</taxon>
        <taxon>Fungi</taxon>
        <taxon>Dikarya</taxon>
        <taxon>Ascomycota</taxon>
        <taxon>Pezizomycotina</taxon>
        <taxon>Eurotiomycetes</taxon>
        <taxon>Eurotiomycetidae</taxon>
        <taxon>Eurotiales</taxon>
        <taxon>Aspergillaceae</taxon>
        <taxon>Penicillium</taxon>
    </lineage>
</organism>
<evidence type="ECO:0000256" key="2">
    <source>
        <dbReference type="ARBA" id="ARBA00022723"/>
    </source>
</evidence>
<keyword evidence="10" id="KW-1185">Reference proteome</keyword>
<keyword evidence="5" id="KW-0238">DNA-binding</keyword>
<dbReference type="InterPro" id="IPR052202">
    <property type="entry name" value="Yeast_MetPath_Reg"/>
</dbReference>
<dbReference type="SMART" id="SM00906">
    <property type="entry name" value="Fungal_trans"/>
    <property type="match status" value="1"/>
</dbReference>
<keyword evidence="4" id="KW-0805">Transcription regulation</keyword>
<dbReference type="GO" id="GO:0008270">
    <property type="term" value="F:zinc ion binding"/>
    <property type="evidence" value="ECO:0007669"/>
    <property type="project" value="InterPro"/>
</dbReference>
<comment type="caution">
    <text evidence="9">The sequence shown here is derived from an EMBL/GenBank/DDBJ whole genome shotgun (WGS) entry which is preliminary data.</text>
</comment>
<evidence type="ECO:0000256" key="4">
    <source>
        <dbReference type="ARBA" id="ARBA00023015"/>
    </source>
</evidence>
<sequence>MLPACKRCRQQKKRCTRTADGSCKPCNLAWLPCSFLERSTSPKSRDRESQARINWLSELVNQTLPNGVTKIENIETGRDVALRLSPYTPIQTEGASQDESPESQPIPEDVDVDQISIATSRKCLHAYFRHVHRAYPFVDSEAALKDFESICEDAKGDLLWRTAVSCRLSMIIAIGFTTLQRVGEIQNDDGRVFEPCLKTVLQESLCHPNEESAGTLLLLGLYLLFKPSNMDPRAISGILTRQSMTLGLLNDPPHSPSHSPRSLELRRRLSWSIYVFDRMISISYGIPLGFPDKAMQVPLPSIMIHEYASPEGHQYTIALQVSRHVIALRQLEACIVQVIYNQNLSARHRELRRRIDDWYTQGCLLSSSALWEEDQLPFHNTITWLNVRYQNLLLLLYSPSAQGEDLDDDQILELQSAAQQYVKLSLILHEHRHLPINWITLCRLLSLAGVFLYCVMRWSPSHHDIPEVSLLVSLFEIYPPHWKAAHEGSRILRRLVDLMTKQKHPVIPLDQSSSASISNCGLDAELEFQAVKDGLASLLRETLGEASFYTWHLRSNVPGRKISDQVFPIDVLNTVPTAATQSAQFDLSQPGILTPADNPIGSSPMETQWMNFLGGLGSDML</sequence>
<dbReference type="GO" id="GO:0045944">
    <property type="term" value="P:positive regulation of transcription by RNA polymerase II"/>
    <property type="evidence" value="ECO:0007669"/>
    <property type="project" value="TreeGrafter"/>
</dbReference>
<dbReference type="InterPro" id="IPR001138">
    <property type="entry name" value="Zn2Cys6_DnaBD"/>
</dbReference>
<keyword evidence="7" id="KW-0539">Nucleus</keyword>
<dbReference type="GO" id="GO:0043565">
    <property type="term" value="F:sequence-specific DNA binding"/>
    <property type="evidence" value="ECO:0007669"/>
    <property type="project" value="TreeGrafter"/>
</dbReference>
<dbReference type="SUPFAM" id="SSF57701">
    <property type="entry name" value="Zn2/Cys6 DNA-binding domain"/>
    <property type="match status" value="1"/>
</dbReference>
<dbReference type="CDD" id="cd00067">
    <property type="entry name" value="GAL4"/>
    <property type="match status" value="1"/>
</dbReference>
<dbReference type="PANTHER" id="PTHR47782:SF7">
    <property type="entry name" value="PROTEIN STB5"/>
    <property type="match status" value="1"/>
</dbReference>
<evidence type="ECO:0000313" key="10">
    <source>
        <dbReference type="Proteomes" id="UP001146351"/>
    </source>
</evidence>
<evidence type="ECO:0000313" key="9">
    <source>
        <dbReference type="EMBL" id="KAJ5162257.1"/>
    </source>
</evidence>
<dbReference type="GO" id="GO:0000981">
    <property type="term" value="F:DNA-binding transcription factor activity, RNA polymerase II-specific"/>
    <property type="evidence" value="ECO:0007669"/>
    <property type="project" value="InterPro"/>
</dbReference>
<accession>A0A9W9LL21</accession>
<evidence type="ECO:0000256" key="5">
    <source>
        <dbReference type="ARBA" id="ARBA00023125"/>
    </source>
</evidence>
<dbReference type="CDD" id="cd12148">
    <property type="entry name" value="fungal_TF_MHR"/>
    <property type="match status" value="1"/>
</dbReference>
<dbReference type="AlphaFoldDB" id="A0A9W9LL21"/>
<evidence type="ECO:0000256" key="1">
    <source>
        <dbReference type="ARBA" id="ARBA00004123"/>
    </source>
</evidence>
<dbReference type="InterPro" id="IPR007219">
    <property type="entry name" value="XnlR_reg_dom"/>
</dbReference>
<dbReference type="OrthoDB" id="25921at2759"/>
<evidence type="ECO:0000256" key="6">
    <source>
        <dbReference type="ARBA" id="ARBA00023163"/>
    </source>
</evidence>
<dbReference type="InterPro" id="IPR036864">
    <property type="entry name" value="Zn2-C6_fun-type_DNA-bd_sf"/>
</dbReference>
<name>A0A9W9LL21_9EURO</name>
<dbReference type="EMBL" id="JAPQKO010000005">
    <property type="protein sequence ID" value="KAJ5162257.1"/>
    <property type="molecule type" value="Genomic_DNA"/>
</dbReference>
<keyword evidence="6" id="KW-0804">Transcription</keyword>
<keyword evidence="3" id="KW-0862">Zinc</keyword>
<dbReference type="PANTHER" id="PTHR47782">
    <property type="entry name" value="ZN(II)2CYS6 TRANSCRIPTION FACTOR (EUROFUNG)-RELATED"/>
    <property type="match status" value="1"/>
</dbReference>
<gene>
    <name evidence="9" type="ORF">N7492_007649</name>
</gene>
<dbReference type="PROSITE" id="PS00463">
    <property type="entry name" value="ZN2_CY6_FUNGAL_1"/>
    <property type="match status" value="1"/>
</dbReference>
<reference evidence="9" key="1">
    <citation type="submission" date="2022-11" db="EMBL/GenBank/DDBJ databases">
        <authorList>
            <person name="Petersen C."/>
        </authorList>
    </citation>
    <scope>NUCLEOTIDE SEQUENCE</scope>
    <source>
        <strain evidence="9">IBT 21917</strain>
    </source>
</reference>
<dbReference type="GO" id="GO:0006351">
    <property type="term" value="P:DNA-templated transcription"/>
    <property type="evidence" value="ECO:0007669"/>
    <property type="project" value="InterPro"/>
</dbReference>
<dbReference type="Pfam" id="PF04082">
    <property type="entry name" value="Fungal_trans"/>
    <property type="match status" value="1"/>
</dbReference>
<dbReference type="Gene3D" id="4.10.240.10">
    <property type="entry name" value="Zn(2)-C6 fungal-type DNA-binding domain"/>
    <property type="match status" value="1"/>
</dbReference>
<comment type="subcellular location">
    <subcellularLocation>
        <location evidence="1">Nucleus</location>
    </subcellularLocation>
</comment>
<dbReference type="GO" id="GO:0005634">
    <property type="term" value="C:nucleus"/>
    <property type="evidence" value="ECO:0007669"/>
    <property type="project" value="UniProtKB-SubCell"/>
</dbReference>
<protein>
    <submittedName>
        <fullName evidence="9">Transcriptional regulator family: Fungal Specific TF</fullName>
    </submittedName>
</protein>
<dbReference type="Proteomes" id="UP001146351">
    <property type="component" value="Unassembled WGS sequence"/>
</dbReference>
<feature type="domain" description="Zn(2)-C6 fungal-type" evidence="8">
    <location>
        <begin position="4"/>
        <end position="33"/>
    </location>
</feature>
<evidence type="ECO:0000259" key="8">
    <source>
        <dbReference type="PROSITE" id="PS00463"/>
    </source>
</evidence>
<evidence type="ECO:0000256" key="7">
    <source>
        <dbReference type="ARBA" id="ARBA00023242"/>
    </source>
</evidence>
<evidence type="ECO:0000256" key="3">
    <source>
        <dbReference type="ARBA" id="ARBA00022833"/>
    </source>
</evidence>
<keyword evidence="2" id="KW-0479">Metal-binding</keyword>
<reference evidence="9" key="2">
    <citation type="journal article" date="2023" name="IMA Fungus">
        <title>Comparative genomic study of the Penicillium genus elucidates a diverse pangenome and 15 lateral gene transfer events.</title>
        <authorList>
            <person name="Petersen C."/>
            <person name="Sorensen T."/>
            <person name="Nielsen M.R."/>
            <person name="Sondergaard T.E."/>
            <person name="Sorensen J.L."/>
            <person name="Fitzpatrick D.A."/>
            <person name="Frisvad J.C."/>
            <person name="Nielsen K.L."/>
        </authorList>
    </citation>
    <scope>NUCLEOTIDE SEQUENCE</scope>
    <source>
        <strain evidence="9">IBT 21917</strain>
    </source>
</reference>